<dbReference type="EMBL" id="BAAALY010000012">
    <property type="protein sequence ID" value="GAA1550823.1"/>
    <property type="molecule type" value="Genomic_DNA"/>
</dbReference>
<dbReference type="Pfam" id="PF00392">
    <property type="entry name" value="GntR"/>
    <property type="match status" value="1"/>
</dbReference>
<dbReference type="SMART" id="SM00345">
    <property type="entry name" value="HTH_GNTR"/>
    <property type="match status" value="1"/>
</dbReference>
<gene>
    <name evidence="6" type="ORF">GCM10009691_26710</name>
</gene>
<evidence type="ECO:0000313" key="6">
    <source>
        <dbReference type="EMBL" id="GAA1550823.1"/>
    </source>
</evidence>
<name>A0ABP4MZ64_9MICO</name>
<evidence type="ECO:0000256" key="2">
    <source>
        <dbReference type="ARBA" id="ARBA00023125"/>
    </source>
</evidence>
<dbReference type="InterPro" id="IPR011663">
    <property type="entry name" value="UTRA"/>
</dbReference>
<keyword evidence="3" id="KW-0804">Transcription</keyword>
<dbReference type="PANTHER" id="PTHR44846">
    <property type="entry name" value="MANNOSYL-D-GLYCERATE TRANSPORT/METABOLISM SYSTEM REPRESSOR MNGR-RELATED"/>
    <property type="match status" value="1"/>
</dbReference>
<protein>
    <submittedName>
        <fullName evidence="6">GntR family transcriptional regulator</fullName>
    </submittedName>
</protein>
<dbReference type="CDD" id="cd07377">
    <property type="entry name" value="WHTH_GntR"/>
    <property type="match status" value="1"/>
</dbReference>
<dbReference type="SMART" id="SM00866">
    <property type="entry name" value="UTRA"/>
    <property type="match status" value="1"/>
</dbReference>
<dbReference type="PROSITE" id="PS50949">
    <property type="entry name" value="HTH_GNTR"/>
    <property type="match status" value="1"/>
</dbReference>
<evidence type="ECO:0000256" key="3">
    <source>
        <dbReference type="ARBA" id="ARBA00023163"/>
    </source>
</evidence>
<proteinExistence type="predicted"/>
<feature type="region of interest" description="Disordered" evidence="4">
    <location>
        <begin position="247"/>
        <end position="280"/>
    </location>
</feature>
<feature type="domain" description="HTH gntR-type" evidence="5">
    <location>
        <begin position="11"/>
        <end position="81"/>
    </location>
</feature>
<dbReference type="InterPro" id="IPR000524">
    <property type="entry name" value="Tscrpt_reg_HTH_GntR"/>
</dbReference>
<organism evidence="6 7">
    <name type="scientific">Brevibacterium picturae</name>
    <dbReference type="NCBI Taxonomy" id="260553"/>
    <lineage>
        <taxon>Bacteria</taxon>
        <taxon>Bacillati</taxon>
        <taxon>Actinomycetota</taxon>
        <taxon>Actinomycetes</taxon>
        <taxon>Micrococcales</taxon>
        <taxon>Brevibacteriaceae</taxon>
        <taxon>Brevibacterium</taxon>
    </lineage>
</organism>
<dbReference type="Gene3D" id="3.40.1410.10">
    <property type="entry name" value="Chorismate lyase-like"/>
    <property type="match status" value="1"/>
</dbReference>
<keyword evidence="1" id="KW-0805">Transcription regulation</keyword>
<dbReference type="InterPro" id="IPR036390">
    <property type="entry name" value="WH_DNA-bd_sf"/>
</dbReference>
<dbReference type="PRINTS" id="PR00037">
    <property type="entry name" value="HTHLACR"/>
</dbReference>
<dbReference type="Pfam" id="PF07702">
    <property type="entry name" value="UTRA"/>
    <property type="match status" value="1"/>
</dbReference>
<dbReference type="SUPFAM" id="SSF64288">
    <property type="entry name" value="Chorismate lyase-like"/>
    <property type="match status" value="1"/>
</dbReference>
<dbReference type="InterPro" id="IPR001034">
    <property type="entry name" value="DeoR_HTH"/>
</dbReference>
<keyword evidence="7" id="KW-1185">Reference proteome</keyword>
<evidence type="ECO:0000256" key="1">
    <source>
        <dbReference type="ARBA" id="ARBA00023015"/>
    </source>
</evidence>
<reference evidence="7" key="1">
    <citation type="journal article" date="2019" name="Int. J. Syst. Evol. Microbiol.">
        <title>The Global Catalogue of Microorganisms (GCM) 10K type strain sequencing project: providing services to taxonomists for standard genome sequencing and annotation.</title>
        <authorList>
            <consortium name="The Broad Institute Genomics Platform"/>
            <consortium name="The Broad Institute Genome Sequencing Center for Infectious Disease"/>
            <person name="Wu L."/>
            <person name="Ma J."/>
        </authorList>
    </citation>
    <scope>NUCLEOTIDE SEQUENCE [LARGE SCALE GENOMIC DNA]</scope>
    <source>
        <strain evidence="7">JCM 13319</strain>
    </source>
</reference>
<dbReference type="Gene3D" id="1.10.10.10">
    <property type="entry name" value="Winged helix-like DNA-binding domain superfamily/Winged helix DNA-binding domain"/>
    <property type="match status" value="1"/>
</dbReference>
<dbReference type="PANTHER" id="PTHR44846:SF1">
    <property type="entry name" value="MANNOSYL-D-GLYCERATE TRANSPORT_METABOLISM SYSTEM REPRESSOR MNGR-RELATED"/>
    <property type="match status" value="1"/>
</dbReference>
<dbReference type="InterPro" id="IPR036388">
    <property type="entry name" value="WH-like_DNA-bd_sf"/>
</dbReference>
<dbReference type="InterPro" id="IPR050679">
    <property type="entry name" value="Bact_HTH_transcr_reg"/>
</dbReference>
<evidence type="ECO:0000256" key="4">
    <source>
        <dbReference type="SAM" id="MobiDB-lite"/>
    </source>
</evidence>
<dbReference type="SUPFAM" id="SSF46785">
    <property type="entry name" value="Winged helix' DNA-binding domain"/>
    <property type="match status" value="1"/>
</dbReference>
<keyword evidence="2" id="KW-0238">DNA-binding</keyword>
<evidence type="ECO:0000259" key="5">
    <source>
        <dbReference type="PROSITE" id="PS50949"/>
    </source>
</evidence>
<accession>A0ABP4MZ64</accession>
<dbReference type="InterPro" id="IPR028978">
    <property type="entry name" value="Chorismate_lyase_/UTRA_dom_sf"/>
</dbReference>
<evidence type="ECO:0000313" key="7">
    <source>
        <dbReference type="Proteomes" id="UP001501791"/>
    </source>
</evidence>
<comment type="caution">
    <text evidence="6">The sequence shown here is derived from an EMBL/GenBank/DDBJ whole genome shotgun (WGS) entry which is preliminary data.</text>
</comment>
<dbReference type="Proteomes" id="UP001501791">
    <property type="component" value="Unassembled WGS sequence"/>
</dbReference>
<sequence>MVLILGCVLCLNGHVTKFHSIRDQLLDRLESMAAGEQFPPERQLAEALGISRMTLRRAIDELVAKGVVRRRHGSGVFALGPKLDQPLAASSFTEDMLARGMRPGSRVLAFDVTNAGAHIGRRLHIDDDAEVITILRLRLADDEPLALEELHIPAALVPSLRAEDLENSSFYELLLSRFDIALNHSVQTIEPTLLDADEAKVLGVPEQSPALLFERTSRGAEGIPFEFVRSVYRGDRYKIRTELTLPDRLSETDQLSETGPPARDRTTASAEQPQPEGDRA</sequence>
<dbReference type="PRINTS" id="PR00035">
    <property type="entry name" value="HTHGNTR"/>
</dbReference>